<keyword evidence="2" id="KW-1185">Reference proteome</keyword>
<dbReference type="Proteomes" id="UP000275267">
    <property type="component" value="Unassembled WGS sequence"/>
</dbReference>
<name>A0A3L6RQ81_PANMI</name>
<reference evidence="2" key="1">
    <citation type="journal article" date="2019" name="Nat. Commun.">
        <title>The genome of broomcorn millet.</title>
        <authorList>
            <person name="Zou C."/>
            <person name="Miki D."/>
            <person name="Li D."/>
            <person name="Tang Q."/>
            <person name="Xiao L."/>
            <person name="Rajput S."/>
            <person name="Deng P."/>
            <person name="Jia W."/>
            <person name="Huang R."/>
            <person name="Zhang M."/>
            <person name="Sun Y."/>
            <person name="Hu J."/>
            <person name="Fu X."/>
            <person name="Schnable P.S."/>
            <person name="Li F."/>
            <person name="Zhang H."/>
            <person name="Feng B."/>
            <person name="Zhu X."/>
            <person name="Liu R."/>
            <person name="Schnable J.C."/>
            <person name="Zhu J.-K."/>
            <person name="Zhang H."/>
        </authorList>
    </citation>
    <scope>NUCLEOTIDE SEQUENCE [LARGE SCALE GENOMIC DNA]</scope>
</reference>
<proteinExistence type="predicted"/>
<accession>A0A3L6RQ81</accession>
<dbReference type="PANTHER" id="PTHR33087:SF31">
    <property type="entry name" value="OS06G0482850 PROTEIN"/>
    <property type="match status" value="1"/>
</dbReference>
<organism evidence="1 2">
    <name type="scientific">Panicum miliaceum</name>
    <name type="common">Proso millet</name>
    <name type="synonym">Broomcorn millet</name>
    <dbReference type="NCBI Taxonomy" id="4540"/>
    <lineage>
        <taxon>Eukaryota</taxon>
        <taxon>Viridiplantae</taxon>
        <taxon>Streptophyta</taxon>
        <taxon>Embryophyta</taxon>
        <taxon>Tracheophyta</taxon>
        <taxon>Spermatophyta</taxon>
        <taxon>Magnoliopsida</taxon>
        <taxon>Liliopsida</taxon>
        <taxon>Poales</taxon>
        <taxon>Poaceae</taxon>
        <taxon>PACMAD clade</taxon>
        <taxon>Panicoideae</taxon>
        <taxon>Panicodae</taxon>
        <taxon>Paniceae</taxon>
        <taxon>Panicinae</taxon>
        <taxon>Panicum</taxon>
        <taxon>Panicum sect. Panicum</taxon>
    </lineage>
</organism>
<comment type="caution">
    <text evidence="1">The sequence shown here is derived from an EMBL/GenBank/DDBJ whole genome shotgun (WGS) entry which is preliminary data.</text>
</comment>
<evidence type="ECO:0000313" key="1">
    <source>
        <dbReference type="EMBL" id="RLN07986.1"/>
    </source>
</evidence>
<protein>
    <submittedName>
        <fullName evidence="1">Uncharacterized protein</fullName>
    </submittedName>
</protein>
<dbReference type="PANTHER" id="PTHR33087">
    <property type="entry name" value="OS07G0539200 PROTEIN"/>
    <property type="match status" value="1"/>
</dbReference>
<dbReference type="InterPro" id="IPR053253">
    <property type="entry name" value="Sex_diff_modulator"/>
</dbReference>
<dbReference type="AlphaFoldDB" id="A0A3L6RQ81"/>
<sequence length="175" mass="19965">MELRLDTFSGAPERRLERVTAGTEWTGELTAAERVVTIHALVAVQRDTRVRRTCETVHRDVLHQLCLPEHELTVVRLKPATFLLRFLSPQLHNKALAARVLFVGGISLRLMLWMKPVNAASRSSCFRVRVCLEGVPSHGHQIEIVRQLFRGPIFVDGVDDEREEDEEIGCFCLWL</sequence>
<gene>
    <name evidence="1" type="ORF">C2845_PM11G19550</name>
</gene>
<evidence type="ECO:0000313" key="2">
    <source>
        <dbReference type="Proteomes" id="UP000275267"/>
    </source>
</evidence>
<dbReference type="EMBL" id="PQIB02000007">
    <property type="protein sequence ID" value="RLN07986.1"/>
    <property type="molecule type" value="Genomic_DNA"/>
</dbReference>